<gene>
    <name evidence="1" type="ORF">U6N30_17145</name>
</gene>
<organism evidence="1 2">
    <name type="scientific">Blastococcus brunescens</name>
    <dbReference type="NCBI Taxonomy" id="1564165"/>
    <lineage>
        <taxon>Bacteria</taxon>
        <taxon>Bacillati</taxon>
        <taxon>Actinomycetota</taxon>
        <taxon>Actinomycetes</taxon>
        <taxon>Geodermatophilales</taxon>
        <taxon>Geodermatophilaceae</taxon>
        <taxon>Blastococcus</taxon>
    </lineage>
</organism>
<name>A0ABZ1ATS5_9ACTN</name>
<reference evidence="1 2" key="1">
    <citation type="submission" date="2023-12" db="EMBL/GenBank/DDBJ databases">
        <title>Blastococcus brunescens sp. nov., an actonobacterium isolated from sandstone collected in sahara desert.</title>
        <authorList>
            <person name="Gtari M."/>
            <person name="Ghodhbane F."/>
        </authorList>
    </citation>
    <scope>NUCLEOTIDE SEQUENCE [LARGE SCALE GENOMIC DNA]</scope>
    <source>
        <strain evidence="1 2">BMG 8361</strain>
    </source>
</reference>
<dbReference type="Proteomes" id="UP001324287">
    <property type="component" value="Chromosome"/>
</dbReference>
<accession>A0ABZ1ATS5</accession>
<evidence type="ECO:0000313" key="1">
    <source>
        <dbReference type="EMBL" id="WRL61844.1"/>
    </source>
</evidence>
<proteinExistence type="predicted"/>
<dbReference type="EMBL" id="CP141261">
    <property type="protein sequence ID" value="WRL61844.1"/>
    <property type="molecule type" value="Genomic_DNA"/>
</dbReference>
<evidence type="ECO:0000313" key="2">
    <source>
        <dbReference type="Proteomes" id="UP001324287"/>
    </source>
</evidence>
<protein>
    <submittedName>
        <fullName evidence="1">Uncharacterized protein</fullName>
    </submittedName>
</protein>
<sequence length="42" mass="4533">MTAAQVPLHLRRARLTRLGMEANGDLCRSSLTTRYATSSGIG</sequence>
<dbReference type="RefSeq" id="WP_324273204.1">
    <property type="nucleotide sequence ID" value="NZ_CP141261.1"/>
</dbReference>
<keyword evidence="2" id="KW-1185">Reference proteome</keyword>